<dbReference type="GO" id="GO:0005794">
    <property type="term" value="C:Golgi apparatus"/>
    <property type="evidence" value="ECO:0007669"/>
    <property type="project" value="TreeGrafter"/>
</dbReference>
<evidence type="ECO:0000256" key="7">
    <source>
        <dbReference type="SAM" id="Phobius"/>
    </source>
</evidence>
<reference evidence="8 9" key="1">
    <citation type="submission" date="2016-07" db="EMBL/GenBank/DDBJ databases">
        <title>Pervasive Adenine N6-methylation of Active Genes in Fungi.</title>
        <authorList>
            <consortium name="DOE Joint Genome Institute"/>
            <person name="Mondo S.J."/>
            <person name="Dannebaum R.O."/>
            <person name="Kuo R.C."/>
            <person name="Labutti K."/>
            <person name="Haridas S."/>
            <person name="Kuo A."/>
            <person name="Salamov A."/>
            <person name="Ahrendt S.R."/>
            <person name="Lipzen A."/>
            <person name="Sullivan W."/>
            <person name="Andreopoulos W.B."/>
            <person name="Clum A."/>
            <person name="Lindquist E."/>
            <person name="Daum C."/>
            <person name="Ramamoorthy G.K."/>
            <person name="Gryganskyi A."/>
            <person name="Culley D."/>
            <person name="Magnuson J.K."/>
            <person name="James T.Y."/>
            <person name="O'Malley M.A."/>
            <person name="Stajich J.E."/>
            <person name="Spatafora J.W."/>
            <person name="Visel A."/>
            <person name="Grigoriev I.V."/>
        </authorList>
    </citation>
    <scope>NUCLEOTIDE SEQUENCE [LARGE SCALE GENOMIC DNA]</scope>
    <source>
        <strain evidence="8 9">NRRL 1336</strain>
    </source>
</reference>
<dbReference type="Proteomes" id="UP000193560">
    <property type="component" value="Unassembled WGS sequence"/>
</dbReference>
<evidence type="ECO:0000256" key="6">
    <source>
        <dbReference type="PIRNR" id="PIRNR015840"/>
    </source>
</evidence>
<dbReference type="Pfam" id="PF03381">
    <property type="entry name" value="CDC50"/>
    <property type="match status" value="1"/>
</dbReference>
<dbReference type="OrthoDB" id="340608at2759"/>
<comment type="caution">
    <text evidence="8">The sequence shown here is derived from an EMBL/GenBank/DDBJ whole genome shotgun (WGS) entry which is preliminary data.</text>
</comment>
<name>A0A1X2I881_9FUNG</name>
<dbReference type="AlphaFoldDB" id="A0A1X2I881"/>
<evidence type="ECO:0000313" key="9">
    <source>
        <dbReference type="Proteomes" id="UP000193560"/>
    </source>
</evidence>
<comment type="similarity">
    <text evidence="2 6">Belongs to the CDC50/LEM3 family.</text>
</comment>
<dbReference type="EMBL" id="MCGE01000021">
    <property type="protein sequence ID" value="ORZ11486.1"/>
    <property type="molecule type" value="Genomic_DNA"/>
</dbReference>
<evidence type="ECO:0000256" key="2">
    <source>
        <dbReference type="ARBA" id="ARBA00009457"/>
    </source>
</evidence>
<dbReference type="PANTHER" id="PTHR10926">
    <property type="entry name" value="CELL CYCLE CONTROL PROTEIN 50"/>
    <property type="match status" value="1"/>
</dbReference>
<feature type="transmembrane region" description="Helical" evidence="7">
    <location>
        <begin position="339"/>
        <end position="361"/>
    </location>
</feature>
<evidence type="ECO:0000256" key="4">
    <source>
        <dbReference type="ARBA" id="ARBA00022989"/>
    </source>
</evidence>
<keyword evidence="4 7" id="KW-1133">Transmembrane helix</keyword>
<proteinExistence type="inferred from homology"/>
<evidence type="ECO:0000256" key="3">
    <source>
        <dbReference type="ARBA" id="ARBA00022692"/>
    </source>
</evidence>
<feature type="transmembrane region" description="Helical" evidence="7">
    <location>
        <begin position="31"/>
        <end position="51"/>
    </location>
</feature>
<protein>
    <submittedName>
        <fullName evidence="8">CDC50/LEM3 family</fullName>
    </submittedName>
</protein>
<dbReference type="PIRSF" id="PIRSF015840">
    <property type="entry name" value="DUF284_TM_euk"/>
    <property type="match status" value="1"/>
</dbReference>
<evidence type="ECO:0000313" key="8">
    <source>
        <dbReference type="EMBL" id="ORZ11486.1"/>
    </source>
</evidence>
<dbReference type="InterPro" id="IPR005045">
    <property type="entry name" value="CDC50/LEM3_fam"/>
</dbReference>
<accession>A0A1X2I881</accession>
<evidence type="ECO:0000256" key="5">
    <source>
        <dbReference type="ARBA" id="ARBA00023136"/>
    </source>
</evidence>
<dbReference type="PANTHER" id="PTHR10926:SF0">
    <property type="entry name" value="CDC50, ISOFORM A"/>
    <property type="match status" value="1"/>
</dbReference>
<gene>
    <name evidence="8" type="ORF">BCR42DRAFT_356964</name>
</gene>
<evidence type="ECO:0000256" key="1">
    <source>
        <dbReference type="ARBA" id="ARBA00004141"/>
    </source>
</evidence>
<dbReference type="GO" id="GO:0005783">
    <property type="term" value="C:endoplasmic reticulum"/>
    <property type="evidence" value="ECO:0007669"/>
    <property type="project" value="TreeGrafter"/>
</dbReference>
<keyword evidence="9" id="KW-1185">Reference proteome</keyword>
<dbReference type="GO" id="GO:0045332">
    <property type="term" value="P:phospholipid translocation"/>
    <property type="evidence" value="ECO:0007669"/>
    <property type="project" value="UniProtKB-UniRule"/>
</dbReference>
<keyword evidence="5 6" id="KW-0472">Membrane</keyword>
<dbReference type="STRING" id="90262.A0A1X2I881"/>
<dbReference type="GO" id="GO:0005886">
    <property type="term" value="C:plasma membrane"/>
    <property type="evidence" value="ECO:0007669"/>
    <property type="project" value="TreeGrafter"/>
</dbReference>
<organism evidence="8 9">
    <name type="scientific">Absidia repens</name>
    <dbReference type="NCBI Taxonomy" id="90262"/>
    <lineage>
        <taxon>Eukaryota</taxon>
        <taxon>Fungi</taxon>
        <taxon>Fungi incertae sedis</taxon>
        <taxon>Mucoromycota</taxon>
        <taxon>Mucoromycotina</taxon>
        <taxon>Mucoromycetes</taxon>
        <taxon>Mucorales</taxon>
        <taxon>Cunninghamellaceae</taxon>
        <taxon>Absidia</taxon>
    </lineage>
</organism>
<comment type="subcellular location">
    <subcellularLocation>
        <location evidence="1">Membrane</location>
        <topology evidence="1">Multi-pass membrane protein</topology>
    </subcellularLocation>
</comment>
<sequence>MADLKSRKPANTAFKQQRLKAWQPLLTPNTVLPTLFAAGIVLAPLGGLFLYESETVNEIVIDYTSCESAGPTESPLTGDLFSYKFTSDNKTVIRPPTYKTVTSTTFLNNATVNGDPIQRCIIRFSIPMELHPPIYLYYKLTNFYQNHRKYVKSLSYNQLAGEPITAGDAGASCKPLDVDPTTGKIYYPCGLVANSMFNDSFSNLRLLNPANTVSDNKSYVFSEQGIAWPSDKARFHPATSTPPDQLTPPPNWLRRFPNYTADAMFDPQTDEHFQVWMRTSWYPTFRKLYSHYSDGEVLSPGTYEVQVDLNYNIVAYGGTKSMVLSGTSFLGGRNAFMGLSYIIFGCVCAFLGLVFLGWHFFRPRKLGDHDRLSWNQSSGMRPPQQ</sequence>
<keyword evidence="3 7" id="KW-0812">Transmembrane</keyword>